<dbReference type="RefSeq" id="WP_191173350.1">
    <property type="nucleotide sequence ID" value="NZ_JACXZS010000016.1"/>
</dbReference>
<gene>
    <name evidence="3" type="ORF">IF188_18835</name>
</gene>
<protein>
    <submittedName>
        <fullName evidence="3">Uncharacterized protein</fullName>
    </submittedName>
</protein>
<evidence type="ECO:0000313" key="4">
    <source>
        <dbReference type="Proteomes" id="UP000598426"/>
    </source>
</evidence>
<dbReference type="PROSITE" id="PS51257">
    <property type="entry name" value="PROKAR_LIPOPROTEIN"/>
    <property type="match status" value="1"/>
</dbReference>
<dbReference type="EMBL" id="JACXZS010000016">
    <property type="protein sequence ID" value="MBD3943753.1"/>
    <property type="molecule type" value="Genomic_DNA"/>
</dbReference>
<keyword evidence="4" id="KW-1185">Reference proteome</keyword>
<evidence type="ECO:0000256" key="2">
    <source>
        <dbReference type="SAM" id="SignalP"/>
    </source>
</evidence>
<proteinExistence type="predicted"/>
<accession>A0ABR8NUN0</accession>
<comment type="caution">
    <text evidence="3">The sequence shown here is derived from an EMBL/GenBank/DDBJ whole genome shotgun (WGS) entry which is preliminary data.</text>
</comment>
<name>A0ABR8NUN0_9MICO</name>
<feature type="signal peptide" evidence="2">
    <location>
        <begin position="1"/>
        <end position="32"/>
    </location>
</feature>
<feature type="chain" id="PRO_5045125327" evidence="2">
    <location>
        <begin position="33"/>
        <end position="196"/>
    </location>
</feature>
<keyword evidence="2" id="KW-0732">Signal</keyword>
<sequence>MDASRRRDAKPGRVAAATFAAGLLAAVLAGCAAEPAATSASDMKTYASTAELLADADLVVEVTVGGSRPDVLLPSDVESDDPRLNPSAGMPAADEAAEDAASIPITVYDTVVERVHAGDAVVGAHLEVKQMRGGQGSESDDVPLEEGSTYLLFLATYDDSSASILGGSAGQFVRDGDAYISQYTAGRLELDLDSLR</sequence>
<dbReference type="Proteomes" id="UP000598426">
    <property type="component" value="Unassembled WGS sequence"/>
</dbReference>
<organism evidence="3 4">
    <name type="scientific">Microbacterium helvum</name>
    <dbReference type="NCBI Taxonomy" id="2773713"/>
    <lineage>
        <taxon>Bacteria</taxon>
        <taxon>Bacillati</taxon>
        <taxon>Actinomycetota</taxon>
        <taxon>Actinomycetes</taxon>
        <taxon>Micrococcales</taxon>
        <taxon>Microbacteriaceae</taxon>
        <taxon>Microbacterium</taxon>
    </lineage>
</organism>
<reference evidence="3 4" key="1">
    <citation type="submission" date="2020-09" db="EMBL/GenBank/DDBJ databases">
        <title>Isolation and identification of active actinomycetes.</title>
        <authorList>
            <person name="Li X."/>
        </authorList>
    </citation>
    <scope>NUCLEOTIDE SEQUENCE [LARGE SCALE GENOMIC DNA]</scope>
    <source>
        <strain evidence="3 4">NEAU-LLC</strain>
    </source>
</reference>
<feature type="region of interest" description="Disordered" evidence="1">
    <location>
        <begin position="71"/>
        <end position="90"/>
    </location>
</feature>
<evidence type="ECO:0000313" key="3">
    <source>
        <dbReference type="EMBL" id="MBD3943753.1"/>
    </source>
</evidence>
<evidence type="ECO:0000256" key="1">
    <source>
        <dbReference type="SAM" id="MobiDB-lite"/>
    </source>
</evidence>